<dbReference type="Pfam" id="PF04082">
    <property type="entry name" value="Fungal_trans"/>
    <property type="match status" value="1"/>
</dbReference>
<dbReference type="InterPro" id="IPR001138">
    <property type="entry name" value="Zn2Cys6_DnaBD"/>
</dbReference>
<dbReference type="CDD" id="cd12148">
    <property type="entry name" value="fungal_TF_MHR"/>
    <property type="match status" value="1"/>
</dbReference>
<feature type="domain" description="Zn(2)-C6 fungal-type" evidence="5">
    <location>
        <begin position="12"/>
        <end position="43"/>
    </location>
</feature>
<evidence type="ECO:0000256" key="1">
    <source>
        <dbReference type="ARBA" id="ARBA00004123"/>
    </source>
</evidence>
<evidence type="ECO:0000313" key="7">
    <source>
        <dbReference type="Proteomes" id="UP000017559"/>
    </source>
</evidence>
<dbReference type="EMBL" id="AWSO01001025">
    <property type="protein sequence ID" value="ESK85756.1"/>
    <property type="molecule type" value="Genomic_DNA"/>
</dbReference>
<keyword evidence="7" id="KW-1185">Reference proteome</keyword>
<dbReference type="Pfam" id="PF00172">
    <property type="entry name" value="Zn_clus"/>
    <property type="match status" value="1"/>
</dbReference>
<dbReference type="PROSITE" id="PS50048">
    <property type="entry name" value="ZN2_CY6_FUNGAL_2"/>
    <property type="match status" value="1"/>
</dbReference>
<keyword evidence="3" id="KW-0539">Nucleus</keyword>
<evidence type="ECO:0000259" key="5">
    <source>
        <dbReference type="PROSITE" id="PS50048"/>
    </source>
</evidence>
<dbReference type="KEGG" id="mrr:Moror_2465"/>
<comment type="caution">
    <text evidence="6">The sequence shown here is derived from an EMBL/GenBank/DDBJ whole genome shotgun (WGS) entry which is preliminary data.</text>
</comment>
<gene>
    <name evidence="6" type="ORF">Moror_2465</name>
</gene>
<feature type="region of interest" description="Disordered" evidence="4">
    <location>
        <begin position="632"/>
        <end position="652"/>
    </location>
</feature>
<protein>
    <submittedName>
        <fullName evidence="6">Nucleus protein</fullName>
    </submittedName>
</protein>
<proteinExistence type="predicted"/>
<dbReference type="OrthoDB" id="3364175at2759"/>
<reference evidence="6 7" key="1">
    <citation type="journal article" date="2014" name="BMC Genomics">
        <title>Genome and secretome analysis of the hemibiotrophic fungal pathogen, Moniliophthora roreri, which causes frosty pod rot disease of cacao: mechanisms of the biotrophic and necrotrophic phases.</title>
        <authorList>
            <person name="Meinhardt L.W."/>
            <person name="Costa G.G.L."/>
            <person name="Thomazella D.P.T."/>
            <person name="Teixeira P.J.P.L."/>
            <person name="Carazzolle M.F."/>
            <person name="Schuster S.C."/>
            <person name="Carlson J.E."/>
            <person name="Guiltinan M.J."/>
            <person name="Mieczkowski P."/>
            <person name="Farmer A."/>
            <person name="Ramaraj T."/>
            <person name="Crozier J."/>
            <person name="Davis R.E."/>
            <person name="Shao J."/>
            <person name="Melnick R.L."/>
            <person name="Pereira G.A.G."/>
            <person name="Bailey B.A."/>
        </authorList>
    </citation>
    <scope>NUCLEOTIDE SEQUENCE [LARGE SCALE GENOMIC DNA]</scope>
    <source>
        <strain evidence="6 7">MCA 2997</strain>
    </source>
</reference>
<dbReference type="GO" id="GO:0006351">
    <property type="term" value="P:DNA-templated transcription"/>
    <property type="evidence" value="ECO:0007669"/>
    <property type="project" value="InterPro"/>
</dbReference>
<sequence length="813" mass="91437">MDVRTCSRPIQSCFQCRKRKIKCNREYPCAPCILRGESDVCREVDRSVASSSTKTTVETLDDLVHRISILEKTVFKLSNGNNVDETIPLLSTSPISGAPGTTTTVDTHAFQGQMISSNEGLAMILEDFALGHRMNRTRATEELNNSPLMESIQLPGKEPRFAGFSNFHPPSIPHPSFGLSESHPLAFLIDPSSNVLLRLLSALPVEGHSRLLIQFYFDRIEWYTKIFHYPSFISEANEVFHNISRFEANAGLHPSACSRISLPFLSTLFMVLCLSLHFIEPELCVSLNITVEEAALVSKKMYCAAQACLWIDNFLAKHSLESVQCLILMGTYQQNLDDSDSHWALLGSAIKIAQNLGLSELGSESDSKSWGCSWNSLIKRETARRVWWNLIFNDWSNAAAHHGAYSIHPTQNRTALPANVNDVNLVDGLSLPEASATQYTEMSFSLIRFRFVGLYREIVDNKNRGYSFVLEIDSRLRDMVDAIPSYFENKPDTPSDKTDSNGVNTPMEHLFSLIMGENRRMRLHRPFLFKGYTDPTYAKSRDQCIKSARLILKHLKSTPENCAMFLKWWIVMFYGFAAAVVLFIDLCHHKTEDPAAVEARRIELQEALDLFRRSQHVSAVSHNAVALLERMMQTARPRSPRKRGSPENDEPFERVVKRMLLDSNHSSENPSQGIPTEKCLSQQLFAQTSESPESNKSHAMELTGAIRPPKLYHPAELSLLPWTEQSYTTTEMPATPNTSLNNVTGSMAWNPMGKDPVEQTALFREMGLFEPRAMKALENVTIGELGQLLWGDDSYTLDDVGTSNLTWAPVVTA</sequence>
<evidence type="ECO:0000256" key="2">
    <source>
        <dbReference type="ARBA" id="ARBA00022723"/>
    </source>
</evidence>
<dbReference type="Proteomes" id="UP000017559">
    <property type="component" value="Unassembled WGS sequence"/>
</dbReference>
<dbReference type="SMART" id="SM00066">
    <property type="entry name" value="GAL4"/>
    <property type="match status" value="1"/>
</dbReference>
<dbReference type="CDD" id="cd00067">
    <property type="entry name" value="GAL4"/>
    <property type="match status" value="1"/>
</dbReference>
<organism evidence="6 7">
    <name type="scientific">Moniliophthora roreri (strain MCA 2997)</name>
    <name type="common">Cocoa frosty pod rot fungus</name>
    <name type="synonym">Crinipellis roreri</name>
    <dbReference type="NCBI Taxonomy" id="1381753"/>
    <lineage>
        <taxon>Eukaryota</taxon>
        <taxon>Fungi</taxon>
        <taxon>Dikarya</taxon>
        <taxon>Basidiomycota</taxon>
        <taxon>Agaricomycotina</taxon>
        <taxon>Agaricomycetes</taxon>
        <taxon>Agaricomycetidae</taxon>
        <taxon>Agaricales</taxon>
        <taxon>Marasmiineae</taxon>
        <taxon>Marasmiaceae</taxon>
        <taxon>Moniliophthora</taxon>
    </lineage>
</organism>
<evidence type="ECO:0000256" key="3">
    <source>
        <dbReference type="ARBA" id="ARBA00023242"/>
    </source>
</evidence>
<evidence type="ECO:0000313" key="6">
    <source>
        <dbReference type="EMBL" id="ESK85756.1"/>
    </source>
</evidence>
<dbReference type="HOGENOM" id="CLU_330154_0_0_1"/>
<dbReference type="InterPro" id="IPR007219">
    <property type="entry name" value="XnlR_reg_dom"/>
</dbReference>
<dbReference type="InterPro" id="IPR036864">
    <property type="entry name" value="Zn2-C6_fun-type_DNA-bd_sf"/>
</dbReference>
<dbReference type="GO" id="GO:0000981">
    <property type="term" value="F:DNA-binding transcription factor activity, RNA polymerase II-specific"/>
    <property type="evidence" value="ECO:0007669"/>
    <property type="project" value="InterPro"/>
</dbReference>
<dbReference type="AlphaFoldDB" id="V2WZ09"/>
<dbReference type="Gene3D" id="4.10.240.10">
    <property type="entry name" value="Zn(2)-C6 fungal-type DNA-binding domain"/>
    <property type="match status" value="1"/>
</dbReference>
<dbReference type="GO" id="GO:0003677">
    <property type="term" value="F:DNA binding"/>
    <property type="evidence" value="ECO:0007669"/>
    <property type="project" value="InterPro"/>
</dbReference>
<comment type="subcellular location">
    <subcellularLocation>
        <location evidence="1">Nucleus</location>
    </subcellularLocation>
</comment>
<dbReference type="PANTHER" id="PTHR31001">
    <property type="entry name" value="UNCHARACTERIZED TRANSCRIPTIONAL REGULATORY PROTEIN"/>
    <property type="match status" value="1"/>
</dbReference>
<accession>V2WZ09</accession>
<keyword evidence="2" id="KW-0479">Metal-binding</keyword>
<name>V2WZ09_MONRO</name>
<dbReference type="STRING" id="1381753.V2WZ09"/>
<dbReference type="GO" id="GO:0005634">
    <property type="term" value="C:nucleus"/>
    <property type="evidence" value="ECO:0007669"/>
    <property type="project" value="UniProtKB-SubCell"/>
</dbReference>
<evidence type="ECO:0000256" key="4">
    <source>
        <dbReference type="SAM" id="MobiDB-lite"/>
    </source>
</evidence>
<dbReference type="PROSITE" id="PS00463">
    <property type="entry name" value="ZN2_CY6_FUNGAL_1"/>
    <property type="match status" value="1"/>
</dbReference>
<dbReference type="InterPro" id="IPR050613">
    <property type="entry name" value="Sec_Metabolite_Reg"/>
</dbReference>
<dbReference type="GO" id="GO:0008270">
    <property type="term" value="F:zinc ion binding"/>
    <property type="evidence" value="ECO:0007669"/>
    <property type="project" value="InterPro"/>
</dbReference>
<dbReference type="SUPFAM" id="SSF57701">
    <property type="entry name" value="Zn2/Cys6 DNA-binding domain"/>
    <property type="match status" value="1"/>
</dbReference>
<dbReference type="SMART" id="SM00906">
    <property type="entry name" value="Fungal_trans"/>
    <property type="match status" value="1"/>
</dbReference>
<dbReference type="PANTHER" id="PTHR31001:SF76">
    <property type="entry name" value="ZN(2)-C6 FUNGAL-TYPE DOMAIN-CONTAINING PROTEIN"/>
    <property type="match status" value="1"/>
</dbReference>